<name>A0AAX0BBM7_CLOBE</name>
<proteinExistence type="predicted"/>
<dbReference type="Proteomes" id="UP001193748">
    <property type="component" value="Unassembled WGS sequence"/>
</dbReference>
<organism evidence="1 2">
    <name type="scientific">Clostridium beijerinckii</name>
    <name type="common">Clostridium MP</name>
    <dbReference type="NCBI Taxonomy" id="1520"/>
    <lineage>
        <taxon>Bacteria</taxon>
        <taxon>Bacillati</taxon>
        <taxon>Bacillota</taxon>
        <taxon>Clostridia</taxon>
        <taxon>Eubacteriales</taxon>
        <taxon>Clostridiaceae</taxon>
        <taxon>Clostridium</taxon>
    </lineage>
</organism>
<gene>
    <name evidence="1" type="ORF">B0H41_006085</name>
</gene>
<accession>A0AAX0BBM7</accession>
<reference evidence="1" key="1">
    <citation type="submission" date="2020-05" db="EMBL/GenBank/DDBJ databases">
        <authorList>
            <person name="Brown S."/>
            <person name="Huntemann M."/>
            <person name="Clum A."/>
            <person name="Spunde A."/>
            <person name="Palaniappan K."/>
            <person name="Ritter S."/>
            <person name="Mikhailova N."/>
            <person name="Chen I.-M."/>
            <person name="Stamatis D."/>
            <person name="Reddy T."/>
            <person name="O'Malley R."/>
            <person name="Daum C."/>
            <person name="Shapiro N."/>
            <person name="Ivanova N."/>
            <person name="Kyrpides N."/>
            <person name="Woyke T."/>
        </authorList>
    </citation>
    <scope>NUCLEOTIDE SEQUENCE</scope>
    <source>
        <strain evidence="1">DJ080</strain>
    </source>
</reference>
<comment type="caution">
    <text evidence="1">The sequence shown here is derived from an EMBL/GenBank/DDBJ whole genome shotgun (WGS) entry which is preliminary data.</text>
</comment>
<dbReference type="EMBL" id="JABSWW010000002">
    <property type="protein sequence ID" value="NRT92264.1"/>
    <property type="molecule type" value="Genomic_DNA"/>
</dbReference>
<evidence type="ECO:0000313" key="1">
    <source>
        <dbReference type="EMBL" id="NRT92264.1"/>
    </source>
</evidence>
<dbReference type="AlphaFoldDB" id="A0AAX0BBM7"/>
<sequence>MELIHTALADNANGIKKNGLLSSKKMAHTLLTATSENGFKPQYLPDFINMNKCIYFFPLEEATLSSALEKLQALAGVLMPKVVTSIFNDNYFDKIIHVQVSTEDLDIKKLYVASVEKSEKITLLNRSFLTDNNINLDELIVNDDHESIEKIIKSDSYRLFLQENKACIEEYWNSIIPFSEYEENWNKIPFHEKFDYRNYLKYEILYFDDIPADKIQIKSDLFKLQDLVDFLQVLGTLQQGDLKSNLFKLSQDIKIS</sequence>
<protein>
    <submittedName>
        <fullName evidence="1">Uncharacterized protein</fullName>
    </submittedName>
</protein>
<dbReference type="RefSeq" id="WP_173712457.1">
    <property type="nucleotide sequence ID" value="NZ_JABSWW010000002.1"/>
</dbReference>
<evidence type="ECO:0000313" key="2">
    <source>
        <dbReference type="Proteomes" id="UP001193748"/>
    </source>
</evidence>
<reference evidence="1" key="2">
    <citation type="journal article" date="2022" name="Nat. Biotechnol.">
        <title>Carbon-negative production of acetone and isopropanol by gas fermentation at industrial pilot scale.</title>
        <authorList>
            <person name="Liew F.E."/>
            <person name="Nogle R."/>
            <person name="Abdalla T."/>
            <person name="Rasor B.J."/>
            <person name="Canter C."/>
            <person name="Jensen R.O."/>
            <person name="Wang L."/>
            <person name="Strutz J."/>
            <person name="Chirania P."/>
            <person name="De Tissera S."/>
            <person name="Mueller A.P."/>
            <person name="Ruan Z."/>
            <person name="Gao A."/>
            <person name="Tran L."/>
            <person name="Engle N.L."/>
            <person name="Bromley J.C."/>
            <person name="Daniell J."/>
            <person name="Conrado R."/>
            <person name="Tschaplinski T.J."/>
            <person name="Giannone R.J."/>
            <person name="Hettich R.L."/>
            <person name="Karim A.S."/>
            <person name="Simpson S.D."/>
            <person name="Brown S.D."/>
            <person name="Leang C."/>
            <person name="Jewett M.C."/>
            <person name="Kopke M."/>
        </authorList>
    </citation>
    <scope>NUCLEOTIDE SEQUENCE</scope>
    <source>
        <strain evidence="1">DJ080</strain>
    </source>
</reference>